<dbReference type="InterPro" id="IPR000587">
    <property type="entry name" value="Creatinase_N"/>
</dbReference>
<dbReference type="OrthoDB" id="9761809at2"/>
<keyword evidence="4" id="KW-1185">Reference proteome</keyword>
<sequence length="389" mass="43775">MLIFSVSEYKNRLTKTKESMEKQGIDVLLVTDPANMNYLTGFDAWSFYVHQLLIVIADEEEPIWVGRGIDASAAEITTWLKQESIIPYPDNYVQSTERHPMDFVANIIEEKGQANKTIAAEYDAYYFTAKNYIQLTKKLPNAKFVDGTSLVNWIRIVKSDGEIDLIKKAATIVTQTMYKGIEKINAGVRECDVVADIFHKQISGTDEFGGDYTSIVPLLPSGEKTSACHLTWTDEKYKEGDPVILELAGCHKRYHSPLARTLVIGQPTPEMEELADAAIEGIEAALDVIKPGTTCEQVELAWRKSIEKRGFEKESRIGYSTGLNYPPDWGEHTASLRPGDTTILQPNMVFHMIPGIWMDTYGIEISETFRVTENGCEVLADVERKLFIK</sequence>
<dbReference type="SUPFAM" id="SSF55920">
    <property type="entry name" value="Creatinase/aminopeptidase"/>
    <property type="match status" value="1"/>
</dbReference>
<organism evidence="3 4">
    <name type="scientific">Pseudogracilibacillus auburnensis</name>
    <dbReference type="NCBI Taxonomy" id="1494959"/>
    <lineage>
        <taxon>Bacteria</taxon>
        <taxon>Bacillati</taxon>
        <taxon>Bacillota</taxon>
        <taxon>Bacilli</taxon>
        <taxon>Bacillales</taxon>
        <taxon>Bacillaceae</taxon>
        <taxon>Pseudogracilibacillus</taxon>
    </lineage>
</organism>
<dbReference type="Pfam" id="PF01321">
    <property type="entry name" value="Creatinase_N"/>
    <property type="match status" value="1"/>
</dbReference>
<dbReference type="InterPro" id="IPR050659">
    <property type="entry name" value="Peptidase_M24B"/>
</dbReference>
<evidence type="ECO:0000259" key="2">
    <source>
        <dbReference type="Pfam" id="PF01321"/>
    </source>
</evidence>
<dbReference type="Pfam" id="PF00557">
    <property type="entry name" value="Peptidase_M24"/>
    <property type="match status" value="1"/>
</dbReference>
<dbReference type="SUPFAM" id="SSF53092">
    <property type="entry name" value="Creatinase/prolidase N-terminal domain"/>
    <property type="match status" value="1"/>
</dbReference>
<dbReference type="Proteomes" id="UP000247978">
    <property type="component" value="Unassembled WGS sequence"/>
</dbReference>
<evidence type="ECO:0000313" key="4">
    <source>
        <dbReference type="Proteomes" id="UP000247978"/>
    </source>
</evidence>
<gene>
    <name evidence="3" type="ORF">DFR56_10560</name>
</gene>
<reference evidence="3 4" key="1">
    <citation type="submission" date="2018-05" db="EMBL/GenBank/DDBJ databases">
        <title>Genomic Encyclopedia of Type Strains, Phase IV (KMG-IV): sequencing the most valuable type-strain genomes for metagenomic binning, comparative biology and taxonomic classification.</title>
        <authorList>
            <person name="Goeker M."/>
        </authorList>
    </citation>
    <scope>NUCLEOTIDE SEQUENCE [LARGE SCALE GENOMIC DNA]</scope>
    <source>
        <strain evidence="3 4">DSM 28556</strain>
    </source>
</reference>
<dbReference type="CDD" id="cd01066">
    <property type="entry name" value="APP_MetAP"/>
    <property type="match status" value="1"/>
</dbReference>
<proteinExistence type="predicted"/>
<dbReference type="InterPro" id="IPR000994">
    <property type="entry name" value="Pept_M24"/>
</dbReference>
<evidence type="ECO:0000313" key="3">
    <source>
        <dbReference type="EMBL" id="PXW87421.1"/>
    </source>
</evidence>
<feature type="domain" description="Peptidase M24" evidence="1">
    <location>
        <begin position="165"/>
        <end position="373"/>
    </location>
</feature>
<dbReference type="Gene3D" id="3.90.230.10">
    <property type="entry name" value="Creatinase/methionine aminopeptidase superfamily"/>
    <property type="match status" value="1"/>
</dbReference>
<dbReference type="EMBL" id="QJJQ01000005">
    <property type="protein sequence ID" value="PXW87421.1"/>
    <property type="molecule type" value="Genomic_DNA"/>
</dbReference>
<dbReference type="Gene3D" id="3.40.350.10">
    <property type="entry name" value="Creatinase/prolidase N-terminal domain"/>
    <property type="match status" value="1"/>
</dbReference>
<name>A0A2V3W2W5_9BACI</name>
<accession>A0A2V3W2W5</accession>
<dbReference type="PANTHER" id="PTHR46112">
    <property type="entry name" value="AMINOPEPTIDASE"/>
    <property type="match status" value="1"/>
</dbReference>
<dbReference type="InterPro" id="IPR036005">
    <property type="entry name" value="Creatinase/aminopeptidase-like"/>
</dbReference>
<dbReference type="AlphaFoldDB" id="A0A2V3W2W5"/>
<dbReference type="PANTHER" id="PTHR46112:SF2">
    <property type="entry name" value="XAA-PRO AMINOPEPTIDASE P-RELATED"/>
    <property type="match status" value="1"/>
</dbReference>
<dbReference type="InterPro" id="IPR029149">
    <property type="entry name" value="Creatin/AminoP/Spt16_N"/>
</dbReference>
<protein>
    <submittedName>
        <fullName evidence="3">Xaa-Pro dipeptidase</fullName>
    </submittedName>
</protein>
<dbReference type="RefSeq" id="WP_110395016.1">
    <property type="nucleotide sequence ID" value="NZ_JADIJL010000003.1"/>
</dbReference>
<evidence type="ECO:0000259" key="1">
    <source>
        <dbReference type="Pfam" id="PF00557"/>
    </source>
</evidence>
<comment type="caution">
    <text evidence="3">The sequence shown here is derived from an EMBL/GenBank/DDBJ whole genome shotgun (WGS) entry which is preliminary data.</text>
</comment>
<feature type="domain" description="Creatinase N-terminal" evidence="2">
    <location>
        <begin position="12"/>
        <end position="157"/>
    </location>
</feature>